<keyword evidence="1 5" id="KW-0853">WD repeat</keyword>
<gene>
    <name evidence="6" type="ORF">RF11_01875</name>
</gene>
<dbReference type="GO" id="GO:0071013">
    <property type="term" value="C:catalytic step 2 spliceosome"/>
    <property type="evidence" value="ECO:0007669"/>
    <property type="project" value="TreeGrafter"/>
</dbReference>
<dbReference type="AlphaFoldDB" id="A0A0C2MXV9"/>
<dbReference type="InterPro" id="IPR020472">
    <property type="entry name" value="WD40_PAC1"/>
</dbReference>
<proteinExistence type="predicted"/>
<keyword evidence="7" id="KW-1185">Reference proteome</keyword>
<dbReference type="PROSITE" id="PS50294">
    <property type="entry name" value="WD_REPEATS_REGION"/>
    <property type="match status" value="4"/>
</dbReference>
<dbReference type="PROSITE" id="PS50082">
    <property type="entry name" value="WD_REPEATS_2"/>
    <property type="match status" value="6"/>
</dbReference>
<dbReference type="GO" id="GO:0006397">
    <property type="term" value="P:mRNA processing"/>
    <property type="evidence" value="ECO:0007669"/>
    <property type="project" value="UniProtKB-KW"/>
</dbReference>
<dbReference type="InterPro" id="IPR015943">
    <property type="entry name" value="WD40/YVTN_repeat-like_dom_sf"/>
</dbReference>
<dbReference type="GO" id="GO:0003723">
    <property type="term" value="F:RNA binding"/>
    <property type="evidence" value="ECO:0007669"/>
    <property type="project" value="TreeGrafter"/>
</dbReference>
<evidence type="ECO:0000256" key="1">
    <source>
        <dbReference type="ARBA" id="ARBA00022574"/>
    </source>
</evidence>
<sequence>MIYTWRRFKEDVNRKEWKYQSIDEETRNILMLDHFNSGSRSNLLIILTNNAIVWAFSNTTTYQGELYTLRFHPSGQTLVSAGHDRNILIWNTYGDCENIATLRGHKGAVMEISFSFDGEHFLTASVDKSVGLWDFESGVRIRNFKGHTNYVNACSYSRHLAQLGVSASDDGSLKVWDMRSKQLAHTLDNRFPIFTCCFNSFGDCVISAGIDNEIKVWDLRSLKVNLVLRGHHDSVTGIRLSKDGAYLISNGSDNSGLFGLMSSYVGHISLLHGGTIIYPQDLVTRKFLFYFRCVYVWDCVTRSLVYKLPGHEGSVNDVDFHPIEPIIASCSSDKNIYLGELHI</sequence>
<dbReference type="PROSITE" id="PS00678">
    <property type="entry name" value="WD_REPEATS_1"/>
    <property type="match status" value="1"/>
</dbReference>
<dbReference type="SUPFAM" id="SSF50978">
    <property type="entry name" value="WD40 repeat-like"/>
    <property type="match status" value="1"/>
</dbReference>
<feature type="repeat" description="WD" evidence="5">
    <location>
        <begin position="228"/>
        <end position="255"/>
    </location>
</feature>
<dbReference type="InterPro" id="IPR052234">
    <property type="entry name" value="U5_snRNP_Component"/>
</dbReference>
<keyword evidence="4" id="KW-0508">mRNA splicing</keyword>
<feature type="repeat" description="WD" evidence="5">
    <location>
        <begin position="308"/>
        <end position="343"/>
    </location>
</feature>
<name>A0A0C2MXV9_THEKT</name>
<organism evidence="6 7">
    <name type="scientific">Thelohanellus kitauei</name>
    <name type="common">Myxosporean</name>
    <dbReference type="NCBI Taxonomy" id="669202"/>
    <lineage>
        <taxon>Eukaryota</taxon>
        <taxon>Metazoa</taxon>
        <taxon>Cnidaria</taxon>
        <taxon>Myxozoa</taxon>
        <taxon>Myxosporea</taxon>
        <taxon>Bivalvulida</taxon>
        <taxon>Platysporina</taxon>
        <taxon>Myxobolidae</taxon>
        <taxon>Thelohanellus</taxon>
    </lineage>
</organism>
<dbReference type="PANTHER" id="PTHR44006:SF1">
    <property type="entry name" value="U5 SMALL NUCLEAR RIBONUCLEOPROTEIN 40 KDA PROTEIN"/>
    <property type="match status" value="1"/>
</dbReference>
<keyword evidence="2" id="KW-0507">mRNA processing</keyword>
<feature type="repeat" description="WD" evidence="5">
    <location>
        <begin position="198"/>
        <end position="227"/>
    </location>
</feature>
<dbReference type="Gene3D" id="2.130.10.10">
    <property type="entry name" value="YVTN repeat-like/Quinoprotein amine dehydrogenase"/>
    <property type="match status" value="1"/>
</dbReference>
<protein>
    <submittedName>
        <fullName evidence="6">U5 small nuclear ribonucleoprotein 40 kDa protein</fullName>
    </submittedName>
</protein>
<dbReference type="GO" id="GO:0008380">
    <property type="term" value="P:RNA splicing"/>
    <property type="evidence" value="ECO:0007669"/>
    <property type="project" value="UniProtKB-KW"/>
</dbReference>
<accession>A0A0C2MXV9</accession>
<keyword evidence="3" id="KW-0677">Repeat</keyword>
<dbReference type="InterPro" id="IPR001680">
    <property type="entry name" value="WD40_rpt"/>
</dbReference>
<dbReference type="OrthoDB" id="1068471at2759"/>
<reference evidence="6 7" key="1">
    <citation type="journal article" date="2014" name="Genome Biol. Evol.">
        <title>The genome of the myxosporean Thelohanellus kitauei shows adaptations to nutrient acquisition within its fish host.</title>
        <authorList>
            <person name="Yang Y."/>
            <person name="Xiong J."/>
            <person name="Zhou Z."/>
            <person name="Huo F."/>
            <person name="Miao W."/>
            <person name="Ran C."/>
            <person name="Liu Y."/>
            <person name="Zhang J."/>
            <person name="Feng J."/>
            <person name="Wang M."/>
            <person name="Wang M."/>
            <person name="Wang L."/>
            <person name="Yao B."/>
        </authorList>
    </citation>
    <scope>NUCLEOTIDE SEQUENCE [LARGE SCALE GENOMIC DNA]</scope>
    <source>
        <strain evidence="6">Wuqing</strain>
    </source>
</reference>
<dbReference type="Pfam" id="PF00400">
    <property type="entry name" value="WD40"/>
    <property type="match status" value="6"/>
</dbReference>
<dbReference type="CDD" id="cd00200">
    <property type="entry name" value="WD40"/>
    <property type="match status" value="1"/>
</dbReference>
<feature type="repeat" description="WD" evidence="5">
    <location>
        <begin position="144"/>
        <end position="186"/>
    </location>
</feature>
<comment type="caution">
    <text evidence="6">The sequence shown here is derived from an EMBL/GenBank/DDBJ whole genome shotgun (WGS) entry which is preliminary data.</text>
</comment>
<dbReference type="OMA" id="MAVKFWD"/>
<evidence type="ECO:0000256" key="5">
    <source>
        <dbReference type="PROSITE-ProRule" id="PRU00221"/>
    </source>
</evidence>
<dbReference type="InterPro" id="IPR019775">
    <property type="entry name" value="WD40_repeat_CS"/>
</dbReference>
<dbReference type="SMART" id="SM00320">
    <property type="entry name" value="WD40"/>
    <property type="match status" value="6"/>
</dbReference>
<feature type="repeat" description="WD" evidence="5">
    <location>
        <begin position="102"/>
        <end position="143"/>
    </location>
</feature>
<feature type="repeat" description="WD" evidence="5">
    <location>
        <begin position="59"/>
        <end position="91"/>
    </location>
</feature>
<evidence type="ECO:0000256" key="3">
    <source>
        <dbReference type="ARBA" id="ARBA00022737"/>
    </source>
</evidence>
<dbReference type="Proteomes" id="UP000031668">
    <property type="component" value="Unassembled WGS sequence"/>
</dbReference>
<dbReference type="PANTHER" id="PTHR44006">
    <property type="entry name" value="U5 SMALL NUCLEAR RIBONUCLEOPROTEIN 40 KDA PROTEIN"/>
    <property type="match status" value="1"/>
</dbReference>
<evidence type="ECO:0000313" key="6">
    <source>
        <dbReference type="EMBL" id="KII66467.1"/>
    </source>
</evidence>
<dbReference type="PRINTS" id="PR00320">
    <property type="entry name" value="GPROTEINBRPT"/>
</dbReference>
<dbReference type="InterPro" id="IPR036322">
    <property type="entry name" value="WD40_repeat_dom_sf"/>
</dbReference>
<keyword evidence="6" id="KW-0687">Ribonucleoprotein</keyword>
<evidence type="ECO:0000256" key="2">
    <source>
        <dbReference type="ARBA" id="ARBA00022664"/>
    </source>
</evidence>
<evidence type="ECO:0000313" key="7">
    <source>
        <dbReference type="Proteomes" id="UP000031668"/>
    </source>
</evidence>
<dbReference type="EMBL" id="JWZT01003518">
    <property type="protein sequence ID" value="KII66467.1"/>
    <property type="molecule type" value="Genomic_DNA"/>
</dbReference>
<evidence type="ECO:0000256" key="4">
    <source>
        <dbReference type="ARBA" id="ARBA00023187"/>
    </source>
</evidence>